<dbReference type="RefSeq" id="WP_184019735.1">
    <property type="nucleotide sequence ID" value="NZ_JACHFD010000013.1"/>
</dbReference>
<gene>
    <name evidence="2" type="ORF">HNR46_002828</name>
    <name evidence="3" type="ORF">HNR46_004113</name>
</gene>
<dbReference type="Pfam" id="PF13817">
    <property type="entry name" value="DDE_Tnp_IS66_C"/>
    <property type="match status" value="1"/>
</dbReference>
<feature type="domain" description="Transposase IS66 C-terminal" evidence="1">
    <location>
        <begin position="1"/>
        <end position="35"/>
    </location>
</feature>
<reference evidence="3 4" key="1">
    <citation type="submission" date="2020-08" db="EMBL/GenBank/DDBJ databases">
        <title>Genomic Encyclopedia of Type Strains, Phase IV (KMG-IV): sequencing the most valuable type-strain genomes for metagenomic binning, comparative biology and taxonomic classification.</title>
        <authorList>
            <person name="Goeker M."/>
        </authorList>
    </citation>
    <scope>NUCLEOTIDE SEQUENCE [LARGE SCALE GENOMIC DNA]</scope>
    <source>
        <strain evidence="3 4">YC6886</strain>
    </source>
</reference>
<evidence type="ECO:0000313" key="2">
    <source>
        <dbReference type="EMBL" id="MBB5352582.1"/>
    </source>
</evidence>
<evidence type="ECO:0000313" key="4">
    <source>
        <dbReference type="Proteomes" id="UP000557717"/>
    </source>
</evidence>
<dbReference type="InterPro" id="IPR039552">
    <property type="entry name" value="IS66_C"/>
</dbReference>
<comment type="caution">
    <text evidence="3">The sequence shown here is derived from an EMBL/GenBank/DDBJ whole genome shotgun (WGS) entry which is preliminary data.</text>
</comment>
<feature type="non-terminal residue" evidence="3">
    <location>
        <position position="1"/>
    </location>
</feature>
<proteinExistence type="predicted"/>
<dbReference type="EMBL" id="JACHFD010000038">
    <property type="protein sequence ID" value="MBB5353849.1"/>
    <property type="molecule type" value="Genomic_DNA"/>
</dbReference>
<dbReference type="EMBL" id="JACHFD010000013">
    <property type="protein sequence ID" value="MBB5352582.1"/>
    <property type="molecule type" value="Genomic_DNA"/>
</dbReference>
<dbReference type="Proteomes" id="UP000557717">
    <property type="component" value="Unassembled WGS sequence"/>
</dbReference>
<dbReference type="AlphaFoldDB" id="A0A840VJ83"/>
<protein>
    <recommendedName>
        <fullName evidence="1">Transposase IS66 C-terminal domain-containing protein</fullName>
    </recommendedName>
</protein>
<evidence type="ECO:0000259" key="1">
    <source>
        <dbReference type="Pfam" id="PF13817"/>
    </source>
</evidence>
<evidence type="ECO:0000313" key="3">
    <source>
        <dbReference type="EMBL" id="MBB5353849.1"/>
    </source>
</evidence>
<organism evidence="3 4">
    <name type="scientific">Haloferula luteola</name>
    <dbReference type="NCBI Taxonomy" id="595692"/>
    <lineage>
        <taxon>Bacteria</taxon>
        <taxon>Pseudomonadati</taxon>
        <taxon>Verrucomicrobiota</taxon>
        <taxon>Verrucomicrobiia</taxon>
        <taxon>Verrucomicrobiales</taxon>
        <taxon>Verrucomicrobiaceae</taxon>
        <taxon>Haloferula</taxon>
    </lineage>
</organism>
<accession>A0A840VJ83</accession>
<sequence>VENCRRLGIDTREYLEDVLTRLPAMKTSEVDQLVPGNWLQAQQGKRARKAA</sequence>
<name>A0A840VJ83_9BACT</name>
<keyword evidence="4" id="KW-1185">Reference proteome</keyword>